<evidence type="ECO:0000313" key="3">
    <source>
        <dbReference type="Proteomes" id="UP000030763"/>
    </source>
</evidence>
<dbReference type="GeneID" id="25336396"/>
<name>U6M9G4_EIMMA</name>
<dbReference type="EMBL" id="HG720714">
    <property type="protein sequence ID" value="CDJ59688.1"/>
    <property type="molecule type" value="Genomic_DNA"/>
</dbReference>
<proteinExistence type="predicted"/>
<dbReference type="VEuPathDB" id="ToxoDB:EMWEY_00024100"/>
<protein>
    <submittedName>
        <fullName evidence="2">RNA pseudouridylate synthase domain-containing protein, putative</fullName>
    </submittedName>
</protein>
<evidence type="ECO:0000313" key="2">
    <source>
        <dbReference type="EMBL" id="CDJ59688.1"/>
    </source>
</evidence>
<accession>U6M9G4</accession>
<organism evidence="2 3">
    <name type="scientific">Eimeria maxima</name>
    <name type="common">Coccidian parasite</name>
    <dbReference type="NCBI Taxonomy" id="5804"/>
    <lineage>
        <taxon>Eukaryota</taxon>
        <taxon>Sar</taxon>
        <taxon>Alveolata</taxon>
        <taxon>Apicomplexa</taxon>
        <taxon>Conoidasida</taxon>
        <taxon>Coccidia</taxon>
        <taxon>Eucoccidiorida</taxon>
        <taxon>Eimeriorina</taxon>
        <taxon>Eimeriidae</taxon>
        <taxon>Eimeria</taxon>
    </lineage>
</organism>
<dbReference type="AlphaFoldDB" id="U6M9G4"/>
<feature type="region of interest" description="Disordered" evidence="1">
    <location>
        <begin position="1"/>
        <end position="24"/>
    </location>
</feature>
<feature type="compositionally biased region" description="Polar residues" evidence="1">
    <location>
        <begin position="1"/>
        <end position="11"/>
    </location>
</feature>
<sequence length="211" mass="23584">MATTGASSAVPAQSGEHEERQQLPQRVTAHPKLKETIDAAGLAVHSSPLDRMSERVKVRSQKVSDVLQRLRRCSWAYAHRLLRLKKAFVVPQERSLAEHLKQVNDAKNRKRVASGKFLEPGATLYYPFMNRNNRISNSSTTTARHDCLQQQCAKQELVLFEDEDFIALNKPCGVSIGKLIQQLAIERPKNSALSAEGAEVRREALLCTEVA</sequence>
<reference evidence="2" key="1">
    <citation type="submission" date="2013-10" db="EMBL/GenBank/DDBJ databases">
        <title>Genomic analysis of the causative agents of coccidiosis in chickens.</title>
        <authorList>
            <person name="Reid A.J."/>
            <person name="Blake D."/>
            <person name="Billington K."/>
            <person name="Browne H."/>
            <person name="Dunn M."/>
            <person name="Hung S."/>
            <person name="Kawahara F."/>
            <person name="Miranda-Saavedra D."/>
            <person name="Mourier T."/>
            <person name="Nagra H."/>
            <person name="Otto T.D."/>
            <person name="Rawlings N."/>
            <person name="Sanchez A."/>
            <person name="Sanders M."/>
            <person name="Subramaniam C."/>
            <person name="Tay Y."/>
            <person name="Dear P."/>
            <person name="Doerig C."/>
            <person name="Gruber A."/>
            <person name="Parkinson J."/>
            <person name="Shirley M."/>
            <person name="Wan K.L."/>
            <person name="Berriman M."/>
            <person name="Tomley F."/>
            <person name="Pain A."/>
        </authorList>
    </citation>
    <scope>NUCLEOTIDE SEQUENCE [LARGE SCALE GENOMIC DNA]</scope>
    <source>
        <strain evidence="2">Weybridge</strain>
    </source>
</reference>
<evidence type="ECO:0000256" key="1">
    <source>
        <dbReference type="SAM" id="MobiDB-lite"/>
    </source>
</evidence>
<keyword evidence="3" id="KW-1185">Reference proteome</keyword>
<dbReference type="Proteomes" id="UP000030763">
    <property type="component" value="Unassembled WGS sequence"/>
</dbReference>
<dbReference type="RefSeq" id="XP_013336333.1">
    <property type="nucleotide sequence ID" value="XM_013480879.1"/>
</dbReference>
<gene>
    <name evidence="2" type="ORF">EMWEY_00024100</name>
</gene>
<reference evidence="2" key="2">
    <citation type="submission" date="2013-10" db="EMBL/GenBank/DDBJ databases">
        <authorList>
            <person name="Aslett M."/>
        </authorList>
    </citation>
    <scope>NUCLEOTIDE SEQUENCE [LARGE SCALE GENOMIC DNA]</scope>
    <source>
        <strain evidence="2">Weybridge</strain>
    </source>
</reference>
<dbReference type="OrthoDB" id="10601522at2759"/>